<dbReference type="GO" id="GO:0006351">
    <property type="term" value="P:DNA-templated transcription"/>
    <property type="evidence" value="ECO:0007669"/>
    <property type="project" value="InterPro"/>
</dbReference>
<feature type="compositionally biased region" description="Polar residues" evidence="2">
    <location>
        <begin position="9"/>
        <end position="23"/>
    </location>
</feature>
<sequence>MGYLPYSPCLTTPTTEKQGQQNHMLHEEFTSFLPPPPPALLRQTVQKKSLNKDSTEYRQRRERNNMAVRKSRDKAKRRIQVTQQRMMQLQEENHRLQKLIGQLSQELNTPEAHPITAPSSTKG</sequence>
<gene>
    <name evidence="4" type="ORF">SKAU_G00054630</name>
</gene>
<dbReference type="SUPFAM" id="SSF57959">
    <property type="entry name" value="Leucine zipper domain"/>
    <property type="match status" value="1"/>
</dbReference>
<evidence type="ECO:0000256" key="1">
    <source>
        <dbReference type="ARBA" id="ARBA00006951"/>
    </source>
</evidence>
<evidence type="ECO:0000313" key="4">
    <source>
        <dbReference type="EMBL" id="KAJ8374883.1"/>
    </source>
</evidence>
<feature type="compositionally biased region" description="Basic and acidic residues" evidence="2">
    <location>
        <begin position="50"/>
        <end position="64"/>
    </location>
</feature>
<proteinExistence type="inferred from homology"/>
<accession>A0A9Q1J9S4</accession>
<dbReference type="OrthoDB" id="10032067at2759"/>
<name>A0A9Q1J9S4_SYNKA</name>
<dbReference type="InterPro" id="IPR004827">
    <property type="entry name" value="bZIP"/>
</dbReference>
<dbReference type="AlphaFoldDB" id="A0A9Q1J9S4"/>
<dbReference type="GO" id="GO:0000981">
    <property type="term" value="F:DNA-binding transcription factor activity, RNA polymerase II-specific"/>
    <property type="evidence" value="ECO:0007669"/>
    <property type="project" value="TreeGrafter"/>
</dbReference>
<feature type="compositionally biased region" description="Basic residues" evidence="2">
    <location>
        <begin position="69"/>
        <end position="79"/>
    </location>
</feature>
<evidence type="ECO:0000256" key="2">
    <source>
        <dbReference type="SAM" id="MobiDB-lite"/>
    </source>
</evidence>
<dbReference type="InterPro" id="IPR031106">
    <property type="entry name" value="C/EBP"/>
</dbReference>
<organism evidence="4 5">
    <name type="scientific">Synaphobranchus kaupii</name>
    <name type="common">Kaup's arrowtooth eel</name>
    <dbReference type="NCBI Taxonomy" id="118154"/>
    <lineage>
        <taxon>Eukaryota</taxon>
        <taxon>Metazoa</taxon>
        <taxon>Chordata</taxon>
        <taxon>Craniata</taxon>
        <taxon>Vertebrata</taxon>
        <taxon>Euteleostomi</taxon>
        <taxon>Actinopterygii</taxon>
        <taxon>Neopterygii</taxon>
        <taxon>Teleostei</taxon>
        <taxon>Anguilliformes</taxon>
        <taxon>Synaphobranchidae</taxon>
        <taxon>Synaphobranchus</taxon>
    </lineage>
</organism>
<dbReference type="GO" id="GO:0030099">
    <property type="term" value="P:myeloid cell differentiation"/>
    <property type="evidence" value="ECO:0007669"/>
    <property type="project" value="TreeGrafter"/>
</dbReference>
<dbReference type="InterPro" id="IPR046347">
    <property type="entry name" value="bZIP_sf"/>
</dbReference>
<dbReference type="Proteomes" id="UP001152622">
    <property type="component" value="Chromosome 2"/>
</dbReference>
<reference evidence="4" key="1">
    <citation type="journal article" date="2023" name="Science">
        <title>Genome structures resolve the early diversification of teleost fishes.</title>
        <authorList>
            <person name="Parey E."/>
            <person name="Louis A."/>
            <person name="Montfort J."/>
            <person name="Bouchez O."/>
            <person name="Roques C."/>
            <person name="Iampietro C."/>
            <person name="Lluch J."/>
            <person name="Castinel A."/>
            <person name="Donnadieu C."/>
            <person name="Desvignes T."/>
            <person name="Floi Bucao C."/>
            <person name="Jouanno E."/>
            <person name="Wen M."/>
            <person name="Mejri S."/>
            <person name="Dirks R."/>
            <person name="Jansen H."/>
            <person name="Henkel C."/>
            <person name="Chen W.J."/>
            <person name="Zahm M."/>
            <person name="Cabau C."/>
            <person name="Klopp C."/>
            <person name="Thompson A.W."/>
            <person name="Robinson-Rechavi M."/>
            <person name="Braasch I."/>
            <person name="Lecointre G."/>
            <person name="Bobe J."/>
            <person name="Postlethwait J.H."/>
            <person name="Berthelot C."/>
            <person name="Roest Crollius H."/>
            <person name="Guiguen Y."/>
        </authorList>
    </citation>
    <scope>NUCLEOTIDE SEQUENCE</scope>
    <source>
        <strain evidence="4">WJC10195</strain>
    </source>
</reference>
<dbReference type="GO" id="GO:0000978">
    <property type="term" value="F:RNA polymerase II cis-regulatory region sequence-specific DNA binding"/>
    <property type="evidence" value="ECO:0007669"/>
    <property type="project" value="TreeGrafter"/>
</dbReference>
<dbReference type="CDD" id="cd14693">
    <property type="entry name" value="bZIP_CEBP"/>
    <property type="match status" value="1"/>
</dbReference>
<evidence type="ECO:0000313" key="5">
    <source>
        <dbReference type="Proteomes" id="UP001152622"/>
    </source>
</evidence>
<dbReference type="Pfam" id="PF07716">
    <property type="entry name" value="bZIP_2"/>
    <property type="match status" value="1"/>
</dbReference>
<dbReference type="PANTHER" id="PTHR23334:SF62">
    <property type="entry name" value="CCAAT_ENHANCER BINDING PROTEIN (C_EBP) 1"/>
    <property type="match status" value="1"/>
</dbReference>
<feature type="region of interest" description="Disordered" evidence="2">
    <location>
        <begin position="1"/>
        <end position="79"/>
    </location>
</feature>
<dbReference type="PROSITE" id="PS50217">
    <property type="entry name" value="BZIP"/>
    <property type="match status" value="1"/>
</dbReference>
<dbReference type="PANTHER" id="PTHR23334">
    <property type="entry name" value="CCAAT/ENHANCER BINDING PROTEIN"/>
    <property type="match status" value="1"/>
</dbReference>
<comment type="caution">
    <text evidence="4">The sequence shown here is derived from an EMBL/GenBank/DDBJ whole genome shotgun (WGS) entry which is preliminary data.</text>
</comment>
<dbReference type="Gene3D" id="1.20.5.170">
    <property type="match status" value="1"/>
</dbReference>
<dbReference type="EMBL" id="JAINUF010000002">
    <property type="protein sequence ID" value="KAJ8374883.1"/>
    <property type="molecule type" value="Genomic_DNA"/>
</dbReference>
<dbReference type="SMART" id="SM00338">
    <property type="entry name" value="BRLZ"/>
    <property type="match status" value="1"/>
</dbReference>
<evidence type="ECO:0000259" key="3">
    <source>
        <dbReference type="PROSITE" id="PS50217"/>
    </source>
</evidence>
<feature type="region of interest" description="Disordered" evidence="2">
    <location>
        <begin position="102"/>
        <end position="123"/>
    </location>
</feature>
<protein>
    <recommendedName>
        <fullName evidence="3">BZIP domain-containing protein</fullName>
    </recommendedName>
</protein>
<comment type="similarity">
    <text evidence="1">Belongs to the bZIP family. C/EBP subfamily.</text>
</comment>
<feature type="domain" description="BZIP" evidence="3">
    <location>
        <begin position="54"/>
        <end position="108"/>
    </location>
</feature>
<keyword evidence="5" id="KW-1185">Reference proteome</keyword>